<sequence>MSYFIRAETSVFPFHPLNILYLEIIVDQMRFKWTNVIYNNELAASCGLIENPNTEFSNFNPYLQQSRWLSATSAALYTRSLISRLSIAKLITSIKCHFYDVGGEENHILLVCSVY</sequence>
<organism evidence="1 2">
    <name type="scientific">Trichonephila inaurata madagascariensis</name>
    <dbReference type="NCBI Taxonomy" id="2747483"/>
    <lineage>
        <taxon>Eukaryota</taxon>
        <taxon>Metazoa</taxon>
        <taxon>Ecdysozoa</taxon>
        <taxon>Arthropoda</taxon>
        <taxon>Chelicerata</taxon>
        <taxon>Arachnida</taxon>
        <taxon>Araneae</taxon>
        <taxon>Araneomorphae</taxon>
        <taxon>Entelegynae</taxon>
        <taxon>Araneoidea</taxon>
        <taxon>Nephilidae</taxon>
        <taxon>Trichonephila</taxon>
        <taxon>Trichonephila inaurata</taxon>
    </lineage>
</organism>
<dbReference type="EMBL" id="BMAV01015500">
    <property type="protein sequence ID" value="GFY65028.1"/>
    <property type="molecule type" value="Genomic_DNA"/>
</dbReference>
<gene>
    <name evidence="1" type="ORF">TNIN_393621</name>
</gene>
<evidence type="ECO:0000313" key="1">
    <source>
        <dbReference type="EMBL" id="GFY65028.1"/>
    </source>
</evidence>
<protein>
    <submittedName>
        <fullName evidence="1">Uncharacterized protein</fullName>
    </submittedName>
</protein>
<accession>A0A8X7CD73</accession>
<evidence type="ECO:0000313" key="2">
    <source>
        <dbReference type="Proteomes" id="UP000886998"/>
    </source>
</evidence>
<comment type="caution">
    <text evidence="1">The sequence shown here is derived from an EMBL/GenBank/DDBJ whole genome shotgun (WGS) entry which is preliminary data.</text>
</comment>
<reference evidence="1" key="1">
    <citation type="submission" date="2020-08" db="EMBL/GenBank/DDBJ databases">
        <title>Multicomponent nature underlies the extraordinary mechanical properties of spider dragline silk.</title>
        <authorList>
            <person name="Kono N."/>
            <person name="Nakamura H."/>
            <person name="Mori M."/>
            <person name="Yoshida Y."/>
            <person name="Ohtoshi R."/>
            <person name="Malay A.D."/>
            <person name="Moran D.A.P."/>
            <person name="Tomita M."/>
            <person name="Numata K."/>
            <person name="Arakawa K."/>
        </authorList>
    </citation>
    <scope>NUCLEOTIDE SEQUENCE</scope>
</reference>
<keyword evidence="2" id="KW-1185">Reference proteome</keyword>
<proteinExistence type="predicted"/>
<dbReference type="AlphaFoldDB" id="A0A8X7CD73"/>
<dbReference type="Proteomes" id="UP000886998">
    <property type="component" value="Unassembled WGS sequence"/>
</dbReference>
<name>A0A8X7CD73_9ARAC</name>